<dbReference type="SUPFAM" id="SSF53335">
    <property type="entry name" value="S-adenosyl-L-methionine-dependent methyltransferases"/>
    <property type="match status" value="1"/>
</dbReference>
<keyword evidence="2" id="KW-0489">Methyltransferase</keyword>
<protein>
    <submittedName>
        <fullName evidence="2">Methyltransferase family protein</fullName>
    </submittedName>
</protein>
<accession>A0A562QL75</accession>
<name>A0A562QL75_9PSED</name>
<proteinExistence type="predicted"/>
<dbReference type="EMBL" id="VLKY01000002">
    <property type="protein sequence ID" value="TWI57465.1"/>
    <property type="molecule type" value="Genomic_DNA"/>
</dbReference>
<dbReference type="CDD" id="cd02440">
    <property type="entry name" value="AdoMet_MTases"/>
    <property type="match status" value="1"/>
</dbReference>
<evidence type="ECO:0000313" key="2">
    <source>
        <dbReference type="EMBL" id="TWI57465.1"/>
    </source>
</evidence>
<keyword evidence="3" id="KW-1185">Reference proteome</keyword>
<dbReference type="InterPro" id="IPR029063">
    <property type="entry name" value="SAM-dependent_MTases_sf"/>
</dbReference>
<dbReference type="Proteomes" id="UP000316905">
    <property type="component" value="Unassembled WGS sequence"/>
</dbReference>
<dbReference type="InterPro" id="IPR052356">
    <property type="entry name" value="Thiol_S-MT"/>
</dbReference>
<evidence type="ECO:0000313" key="3">
    <source>
        <dbReference type="Proteomes" id="UP000316905"/>
    </source>
</evidence>
<dbReference type="Gene3D" id="3.40.50.150">
    <property type="entry name" value="Vaccinia Virus protein VP39"/>
    <property type="match status" value="1"/>
</dbReference>
<dbReference type="PANTHER" id="PTHR45036">
    <property type="entry name" value="METHYLTRANSFERASE LIKE 7B"/>
    <property type="match status" value="1"/>
</dbReference>
<comment type="caution">
    <text evidence="2">The sequence shown here is derived from an EMBL/GenBank/DDBJ whole genome shotgun (WGS) entry which is preliminary data.</text>
</comment>
<dbReference type="GO" id="GO:0008757">
    <property type="term" value="F:S-adenosylmethionine-dependent methyltransferase activity"/>
    <property type="evidence" value="ECO:0007669"/>
    <property type="project" value="InterPro"/>
</dbReference>
<gene>
    <name evidence="2" type="ORF">IQ22_00681</name>
</gene>
<reference evidence="2 3" key="1">
    <citation type="journal article" date="2015" name="Stand. Genomic Sci.">
        <title>Genomic Encyclopedia of Bacterial and Archaeal Type Strains, Phase III: the genomes of soil and plant-associated and newly described type strains.</title>
        <authorList>
            <person name="Whitman W.B."/>
            <person name="Woyke T."/>
            <person name="Klenk H.P."/>
            <person name="Zhou Y."/>
            <person name="Lilburn T.G."/>
            <person name="Beck B.J."/>
            <person name="De Vos P."/>
            <person name="Vandamme P."/>
            <person name="Eisen J.A."/>
            <person name="Garrity G."/>
            <person name="Hugenholtz P."/>
            <person name="Kyrpides N.C."/>
        </authorList>
    </citation>
    <scope>NUCLEOTIDE SEQUENCE [LARGE SCALE GENOMIC DNA]</scope>
    <source>
        <strain evidence="2 3">CGMCC 1.6858</strain>
    </source>
</reference>
<keyword evidence="2" id="KW-0808">Transferase</keyword>
<feature type="domain" description="Methyltransferase type 11" evidence="1">
    <location>
        <begin position="40"/>
        <end position="136"/>
    </location>
</feature>
<dbReference type="RefSeq" id="WP_145138023.1">
    <property type="nucleotide sequence ID" value="NZ_VLKY01000002.1"/>
</dbReference>
<evidence type="ECO:0000259" key="1">
    <source>
        <dbReference type="Pfam" id="PF08241"/>
    </source>
</evidence>
<organism evidence="2 3">
    <name type="scientific">Pseudomonas duriflava</name>
    <dbReference type="NCBI Taxonomy" id="459528"/>
    <lineage>
        <taxon>Bacteria</taxon>
        <taxon>Pseudomonadati</taxon>
        <taxon>Pseudomonadota</taxon>
        <taxon>Gammaproteobacteria</taxon>
        <taxon>Pseudomonadales</taxon>
        <taxon>Pseudomonadaceae</taxon>
        <taxon>Pseudomonas</taxon>
    </lineage>
</organism>
<dbReference type="InterPro" id="IPR013216">
    <property type="entry name" value="Methyltransf_11"/>
</dbReference>
<dbReference type="OrthoDB" id="323463at2"/>
<sequence>MSTTWYNRHVLPYLLDFACSLKPIQVQRRSLIPLACGHVLEIGIGTGLNLAYYDRTRVERIVGLDPALDMHPLAAKRIQQTGLTVELVGLSAERIPFEAAQFDTVVITYSLCSIPDPLAALKEMHRVLKRQGRLIFCEHGAAPDASVRCWQDRLTPAWSRLAGGCQLNRDIPQLLRQAGFQPDTLEKAYLPGPRPLTYSYWGTATPRQ</sequence>
<dbReference type="GO" id="GO:0032259">
    <property type="term" value="P:methylation"/>
    <property type="evidence" value="ECO:0007669"/>
    <property type="project" value="UniProtKB-KW"/>
</dbReference>
<dbReference type="AlphaFoldDB" id="A0A562QL75"/>
<dbReference type="PANTHER" id="PTHR45036:SF1">
    <property type="entry name" value="METHYLTRANSFERASE LIKE 7A"/>
    <property type="match status" value="1"/>
</dbReference>
<dbReference type="Pfam" id="PF08241">
    <property type="entry name" value="Methyltransf_11"/>
    <property type="match status" value="1"/>
</dbReference>